<dbReference type="InterPro" id="IPR013078">
    <property type="entry name" value="His_Pase_superF_clade-1"/>
</dbReference>
<gene>
    <name evidence="1" type="ORF">SFMTTN_1119</name>
</gene>
<dbReference type="CDD" id="cd07067">
    <property type="entry name" value="HP_PGM_like"/>
    <property type="match status" value="1"/>
</dbReference>
<dbReference type="GO" id="GO:0016791">
    <property type="term" value="F:phosphatase activity"/>
    <property type="evidence" value="ECO:0007669"/>
    <property type="project" value="TreeGrafter"/>
</dbReference>
<proteinExistence type="predicted"/>
<keyword evidence="2" id="KW-1185">Reference proteome</keyword>
<dbReference type="AlphaFoldDB" id="A0A401JCC2"/>
<name>A0A401JCC2_9PROT</name>
<dbReference type="PANTHER" id="PTHR48100:SF1">
    <property type="entry name" value="HISTIDINE PHOSPHATASE FAMILY PROTEIN-RELATED"/>
    <property type="match status" value="1"/>
</dbReference>
<reference evidence="1 2" key="1">
    <citation type="journal article" date="2019" name="Front. Microbiol.">
        <title>Genomes of Neutrophilic Sulfur-Oxidizing Chemolithoautotrophs Representing 9 Proteobacterial Species From 8 Genera.</title>
        <authorList>
            <person name="Watanabe T."/>
            <person name="Kojima H."/>
            <person name="Umezawa K."/>
            <person name="Hori C."/>
            <person name="Takasuka T.E."/>
            <person name="Kato Y."/>
            <person name="Fukui M."/>
        </authorList>
    </citation>
    <scope>NUCLEOTIDE SEQUENCE [LARGE SCALE GENOMIC DNA]</scope>
    <source>
        <strain evidence="1 2">TTN</strain>
    </source>
</reference>
<dbReference type="InterPro" id="IPR050275">
    <property type="entry name" value="PGM_Phosphatase"/>
</dbReference>
<dbReference type="Proteomes" id="UP000286806">
    <property type="component" value="Unassembled WGS sequence"/>
</dbReference>
<evidence type="ECO:0000313" key="1">
    <source>
        <dbReference type="EMBL" id="GBL45312.1"/>
    </source>
</evidence>
<dbReference type="SMART" id="SM00855">
    <property type="entry name" value="PGAM"/>
    <property type="match status" value="1"/>
</dbReference>
<dbReference type="GO" id="GO:0005737">
    <property type="term" value="C:cytoplasm"/>
    <property type="evidence" value="ECO:0007669"/>
    <property type="project" value="TreeGrafter"/>
</dbReference>
<accession>A0A401JCC2</accession>
<sequence length="202" mass="22338">MLTTIDLIRHGEPVGGRKYRGQTDDPLSEKGWAQMWKAVGDYAQWQHIITSPLSRCQAFAEALAEKRGIPVSVEARFKEVTFGVWEGQTSAQLTARHPDLLFDFRCDPVAHRPAGAELLADFHARVTAGWQAMLDAHSGEHLLVVCHAGVIRMLLSGVLGMPAHNAYRIQVGSAAVSRIEVEERHGKRLPTLLFHDGALVLF</sequence>
<dbReference type="Pfam" id="PF00300">
    <property type="entry name" value="His_Phos_1"/>
    <property type="match status" value="1"/>
</dbReference>
<dbReference type="InterPro" id="IPR029033">
    <property type="entry name" value="His_PPase_superfam"/>
</dbReference>
<dbReference type="EMBL" id="BGOW01000009">
    <property type="protein sequence ID" value="GBL45312.1"/>
    <property type="molecule type" value="Genomic_DNA"/>
</dbReference>
<dbReference type="PIRSF" id="PIRSF000709">
    <property type="entry name" value="6PFK_2-Ptase"/>
    <property type="match status" value="1"/>
</dbReference>
<dbReference type="Gene3D" id="3.40.50.1240">
    <property type="entry name" value="Phosphoglycerate mutase-like"/>
    <property type="match status" value="1"/>
</dbReference>
<dbReference type="SUPFAM" id="SSF53254">
    <property type="entry name" value="Phosphoglycerate mutase-like"/>
    <property type="match status" value="1"/>
</dbReference>
<comment type="caution">
    <text evidence="1">The sequence shown here is derived from an EMBL/GenBank/DDBJ whole genome shotgun (WGS) entry which is preliminary data.</text>
</comment>
<protein>
    <submittedName>
        <fullName evidence="1">Alpha-ribazole-5'-phosphate phosphatase</fullName>
    </submittedName>
</protein>
<dbReference type="RefSeq" id="WP_124704142.1">
    <property type="nucleotide sequence ID" value="NZ_BGOW01000009.1"/>
</dbReference>
<dbReference type="PANTHER" id="PTHR48100">
    <property type="entry name" value="BROAD-SPECIFICITY PHOSPHATASE YOR283W-RELATED"/>
    <property type="match status" value="1"/>
</dbReference>
<dbReference type="OrthoDB" id="5296884at2"/>
<organism evidence="1 2">
    <name type="scientific">Sulfuriferula multivorans</name>
    <dbReference type="NCBI Taxonomy" id="1559896"/>
    <lineage>
        <taxon>Bacteria</taxon>
        <taxon>Pseudomonadati</taxon>
        <taxon>Pseudomonadota</taxon>
        <taxon>Betaproteobacteria</taxon>
        <taxon>Nitrosomonadales</taxon>
        <taxon>Sulfuricellaceae</taxon>
        <taxon>Sulfuriferula</taxon>
    </lineage>
</organism>
<evidence type="ECO:0000313" key="2">
    <source>
        <dbReference type="Proteomes" id="UP000286806"/>
    </source>
</evidence>